<evidence type="ECO:0000313" key="7">
    <source>
        <dbReference type="EMBL" id="KAH9321121.1"/>
    </source>
</evidence>
<dbReference type="NCBIfam" id="TIGR01308">
    <property type="entry name" value="rpmD_bact"/>
    <property type="match status" value="1"/>
</dbReference>
<dbReference type="OMA" id="QKEANHR"/>
<protein>
    <recommendedName>
        <fullName evidence="4">Large ribosomal subunit protein uL30m</fullName>
    </recommendedName>
</protein>
<dbReference type="GO" id="GO:0003735">
    <property type="term" value="F:structural constituent of ribosome"/>
    <property type="evidence" value="ECO:0007669"/>
    <property type="project" value="InterPro"/>
</dbReference>
<proteinExistence type="inferred from homology"/>
<feature type="compositionally biased region" description="Low complexity" evidence="5">
    <location>
        <begin position="97"/>
        <end position="115"/>
    </location>
</feature>
<dbReference type="PANTHER" id="PTHR15892">
    <property type="entry name" value="MITOCHONDRIAL RIBOSOMAL PROTEIN L30"/>
    <property type="match status" value="1"/>
</dbReference>
<dbReference type="InterPro" id="IPR005996">
    <property type="entry name" value="Ribosomal_uL30_bac-type"/>
</dbReference>
<comment type="similarity">
    <text evidence="1">Belongs to the universal ribosomal protein uL30 family.</text>
</comment>
<dbReference type="SUPFAM" id="SSF55129">
    <property type="entry name" value="Ribosomal protein L30p/L7e"/>
    <property type="match status" value="1"/>
</dbReference>
<dbReference type="Pfam" id="PF00327">
    <property type="entry name" value="Ribosomal_L30"/>
    <property type="match status" value="1"/>
</dbReference>
<dbReference type="InterPro" id="IPR036919">
    <property type="entry name" value="Ribo_uL30_ferredoxin-like_sf"/>
</dbReference>
<dbReference type="EMBL" id="JAHRHJ020000003">
    <property type="protein sequence ID" value="KAH9321121.1"/>
    <property type="molecule type" value="Genomic_DNA"/>
</dbReference>
<sequence length="115" mass="12987">MGVYNGTKAAAPIAWSARLFITLVRGLPGTRKLHRRTLQAIGLRKCHHTVVKDNTSSIRGMISQVKRLVAVETEEMYRARKQREGSLRALRPPILVQHSYHSHPTPQQSQQPEGQ</sequence>
<dbReference type="GO" id="GO:0015934">
    <property type="term" value="C:large ribosomal subunit"/>
    <property type="evidence" value="ECO:0007669"/>
    <property type="project" value="InterPro"/>
</dbReference>
<dbReference type="InterPro" id="IPR016082">
    <property type="entry name" value="Ribosomal_uL30_ferredoxin-like"/>
</dbReference>
<evidence type="ECO:0000259" key="6">
    <source>
        <dbReference type="Pfam" id="PF00327"/>
    </source>
</evidence>
<gene>
    <name evidence="7" type="ORF">KI387_015760</name>
</gene>
<dbReference type="GO" id="GO:0005739">
    <property type="term" value="C:mitochondrion"/>
    <property type="evidence" value="ECO:0007669"/>
    <property type="project" value="TreeGrafter"/>
</dbReference>
<evidence type="ECO:0000256" key="2">
    <source>
        <dbReference type="ARBA" id="ARBA00022980"/>
    </source>
</evidence>
<feature type="non-terminal residue" evidence="7">
    <location>
        <position position="1"/>
    </location>
</feature>
<dbReference type="PANTHER" id="PTHR15892:SF2">
    <property type="entry name" value="LARGE RIBOSOMAL SUBUNIT PROTEIN UL30M"/>
    <property type="match status" value="1"/>
</dbReference>
<dbReference type="Gene3D" id="3.30.1390.20">
    <property type="entry name" value="Ribosomal protein L30, ferredoxin-like fold domain"/>
    <property type="match status" value="1"/>
</dbReference>
<keyword evidence="8" id="KW-1185">Reference proteome</keyword>
<evidence type="ECO:0000256" key="3">
    <source>
        <dbReference type="ARBA" id="ARBA00023274"/>
    </source>
</evidence>
<feature type="region of interest" description="Disordered" evidence="5">
    <location>
        <begin position="82"/>
        <end position="115"/>
    </location>
</feature>
<reference evidence="7 8" key="1">
    <citation type="journal article" date="2021" name="Nat. Plants">
        <title>The Taxus genome provides insights into paclitaxel biosynthesis.</title>
        <authorList>
            <person name="Xiong X."/>
            <person name="Gou J."/>
            <person name="Liao Q."/>
            <person name="Li Y."/>
            <person name="Zhou Q."/>
            <person name="Bi G."/>
            <person name="Li C."/>
            <person name="Du R."/>
            <person name="Wang X."/>
            <person name="Sun T."/>
            <person name="Guo L."/>
            <person name="Liang H."/>
            <person name="Lu P."/>
            <person name="Wu Y."/>
            <person name="Zhang Z."/>
            <person name="Ro D.K."/>
            <person name="Shang Y."/>
            <person name="Huang S."/>
            <person name="Yan J."/>
        </authorList>
    </citation>
    <scope>NUCLEOTIDE SEQUENCE [LARGE SCALE GENOMIC DNA]</scope>
    <source>
        <strain evidence="7">Ta-2019</strain>
    </source>
</reference>
<evidence type="ECO:0000256" key="1">
    <source>
        <dbReference type="ARBA" id="ARBA00007594"/>
    </source>
</evidence>
<feature type="domain" description="Large ribosomal subunit protein uL30-like ferredoxin-like fold" evidence="6">
    <location>
        <begin position="19"/>
        <end position="69"/>
    </location>
</feature>
<dbReference type="CDD" id="cd01658">
    <property type="entry name" value="Ribosomal_L30"/>
    <property type="match status" value="1"/>
</dbReference>
<dbReference type="GO" id="GO:0006412">
    <property type="term" value="P:translation"/>
    <property type="evidence" value="ECO:0007669"/>
    <property type="project" value="InterPro"/>
</dbReference>
<dbReference type="AlphaFoldDB" id="A0AA38GDB8"/>
<dbReference type="FunFam" id="3.30.1390.20:FF:000007">
    <property type="entry name" value="50S ribosomal protein L30"/>
    <property type="match status" value="1"/>
</dbReference>
<keyword evidence="3" id="KW-0687">Ribonucleoprotein</keyword>
<evidence type="ECO:0000313" key="8">
    <source>
        <dbReference type="Proteomes" id="UP000824469"/>
    </source>
</evidence>
<organism evidence="7 8">
    <name type="scientific">Taxus chinensis</name>
    <name type="common">Chinese yew</name>
    <name type="synonym">Taxus wallichiana var. chinensis</name>
    <dbReference type="NCBI Taxonomy" id="29808"/>
    <lineage>
        <taxon>Eukaryota</taxon>
        <taxon>Viridiplantae</taxon>
        <taxon>Streptophyta</taxon>
        <taxon>Embryophyta</taxon>
        <taxon>Tracheophyta</taxon>
        <taxon>Spermatophyta</taxon>
        <taxon>Pinopsida</taxon>
        <taxon>Pinidae</taxon>
        <taxon>Conifers II</taxon>
        <taxon>Cupressales</taxon>
        <taxon>Taxaceae</taxon>
        <taxon>Taxus</taxon>
    </lineage>
</organism>
<comment type="caution">
    <text evidence="7">The sequence shown here is derived from an EMBL/GenBank/DDBJ whole genome shotgun (WGS) entry which is preliminary data.</text>
</comment>
<keyword evidence="2" id="KW-0689">Ribosomal protein</keyword>
<accession>A0AA38GDB8</accession>
<evidence type="ECO:0000256" key="5">
    <source>
        <dbReference type="SAM" id="MobiDB-lite"/>
    </source>
</evidence>
<dbReference type="HAMAP" id="MF_01371_B">
    <property type="entry name" value="Ribosomal_uL30_B"/>
    <property type="match status" value="1"/>
</dbReference>
<evidence type="ECO:0000256" key="4">
    <source>
        <dbReference type="ARBA" id="ARBA00035281"/>
    </source>
</evidence>
<name>A0AA38GDB8_TAXCH</name>
<dbReference type="Proteomes" id="UP000824469">
    <property type="component" value="Unassembled WGS sequence"/>
</dbReference>